<accession>A0A916S4B3</accession>
<dbReference type="Gene3D" id="2.10.70.10">
    <property type="entry name" value="Complement Module, domain 1"/>
    <property type="match status" value="1"/>
</dbReference>
<evidence type="ECO:0000313" key="3">
    <source>
        <dbReference type="Proteomes" id="UP000636264"/>
    </source>
</evidence>
<dbReference type="AlphaFoldDB" id="A0A916S4B3"/>
<keyword evidence="3" id="KW-1185">Reference proteome</keyword>
<evidence type="ECO:0000313" key="2">
    <source>
        <dbReference type="EMBL" id="GGA82798.1"/>
    </source>
</evidence>
<comment type="caution">
    <text evidence="2">The sequence shown here is derived from an EMBL/GenBank/DDBJ whole genome shotgun (WGS) entry which is preliminary data.</text>
</comment>
<dbReference type="Proteomes" id="UP000636264">
    <property type="component" value="Unassembled WGS sequence"/>
</dbReference>
<dbReference type="Pfam" id="PF10636">
    <property type="entry name" value="hemP"/>
    <property type="match status" value="1"/>
</dbReference>
<protein>
    <submittedName>
        <fullName evidence="2">Hemin uptake protein HemP</fullName>
    </submittedName>
</protein>
<feature type="region of interest" description="Disordered" evidence="1">
    <location>
        <begin position="1"/>
        <end position="29"/>
    </location>
</feature>
<name>A0A916S4B3_9HYPH</name>
<reference evidence="2" key="1">
    <citation type="journal article" date="2014" name="Int. J. Syst. Evol. Microbiol.">
        <title>Complete genome sequence of Corynebacterium casei LMG S-19264T (=DSM 44701T), isolated from a smear-ripened cheese.</title>
        <authorList>
            <consortium name="US DOE Joint Genome Institute (JGI-PGF)"/>
            <person name="Walter F."/>
            <person name="Albersmeier A."/>
            <person name="Kalinowski J."/>
            <person name="Ruckert C."/>
        </authorList>
    </citation>
    <scope>NUCLEOTIDE SEQUENCE</scope>
    <source>
        <strain evidence="2">CGMCC 1.15320</strain>
    </source>
</reference>
<proteinExistence type="predicted"/>
<evidence type="ECO:0000256" key="1">
    <source>
        <dbReference type="SAM" id="MobiDB-lite"/>
    </source>
</evidence>
<gene>
    <name evidence="2" type="ORF">GCM10011385_41270</name>
</gene>
<dbReference type="InterPro" id="IPR019600">
    <property type="entry name" value="Hemin_uptake_protein_HemP"/>
</dbReference>
<dbReference type="EMBL" id="BMIF01000031">
    <property type="protein sequence ID" value="GGA82798.1"/>
    <property type="molecule type" value="Genomic_DNA"/>
</dbReference>
<dbReference type="RefSeq" id="WP_373869906.1">
    <property type="nucleotide sequence ID" value="NZ_BMIF01000031.1"/>
</dbReference>
<organism evidence="2 3">
    <name type="scientific">Nitratireductor aestuarii</name>
    <dbReference type="NCBI Taxonomy" id="1735103"/>
    <lineage>
        <taxon>Bacteria</taxon>
        <taxon>Pseudomonadati</taxon>
        <taxon>Pseudomonadota</taxon>
        <taxon>Alphaproteobacteria</taxon>
        <taxon>Hyphomicrobiales</taxon>
        <taxon>Phyllobacteriaceae</taxon>
        <taxon>Nitratireductor</taxon>
    </lineage>
</organism>
<sequence length="65" mass="7200">MSAHIPLDHSLPTQSRPDAGGKGHTSVRTLKSEDILRGSKEVVIEHAGTVYRLKLTRQNKLILNK</sequence>
<reference evidence="2" key="2">
    <citation type="submission" date="2020-09" db="EMBL/GenBank/DDBJ databases">
        <authorList>
            <person name="Sun Q."/>
            <person name="Zhou Y."/>
        </authorList>
    </citation>
    <scope>NUCLEOTIDE SEQUENCE</scope>
    <source>
        <strain evidence="2">CGMCC 1.15320</strain>
    </source>
</reference>